<dbReference type="OrthoDB" id="9787680at2"/>
<dbReference type="PANTHER" id="PTHR47506">
    <property type="entry name" value="TRANSCRIPTIONAL REGULATORY PROTEIN"/>
    <property type="match status" value="1"/>
</dbReference>
<dbReference type="GO" id="GO:0003677">
    <property type="term" value="F:DNA binding"/>
    <property type="evidence" value="ECO:0007669"/>
    <property type="project" value="UniProtKB-UniRule"/>
</dbReference>
<dbReference type="Pfam" id="PF00440">
    <property type="entry name" value="TetR_N"/>
    <property type="match status" value="1"/>
</dbReference>
<keyword evidence="1" id="KW-0805">Transcription regulation</keyword>
<evidence type="ECO:0000259" key="5">
    <source>
        <dbReference type="PROSITE" id="PS50977"/>
    </source>
</evidence>
<evidence type="ECO:0000256" key="2">
    <source>
        <dbReference type="ARBA" id="ARBA00023125"/>
    </source>
</evidence>
<name>A0A370GAE4_GLULI</name>
<dbReference type="InterPro" id="IPR036271">
    <property type="entry name" value="Tet_transcr_reg_TetR-rel_C_sf"/>
</dbReference>
<gene>
    <name evidence="7" type="ORF">C7453_101611</name>
    <name evidence="6" type="ORF">HLH32_03005</name>
</gene>
<accession>A0A370GAE4</accession>
<dbReference type="EMBL" id="QQAW01000001">
    <property type="protein sequence ID" value="RDI40812.1"/>
    <property type="molecule type" value="Genomic_DNA"/>
</dbReference>
<evidence type="ECO:0000256" key="3">
    <source>
        <dbReference type="ARBA" id="ARBA00023163"/>
    </source>
</evidence>
<evidence type="ECO:0000256" key="1">
    <source>
        <dbReference type="ARBA" id="ARBA00023015"/>
    </source>
</evidence>
<dbReference type="InterPro" id="IPR011075">
    <property type="entry name" value="TetR_C"/>
</dbReference>
<dbReference type="InterPro" id="IPR001647">
    <property type="entry name" value="HTH_TetR"/>
</dbReference>
<dbReference type="Gene3D" id="1.10.357.10">
    <property type="entry name" value="Tetracycline Repressor, domain 2"/>
    <property type="match status" value="1"/>
</dbReference>
<evidence type="ECO:0000256" key="4">
    <source>
        <dbReference type="PROSITE-ProRule" id="PRU00335"/>
    </source>
</evidence>
<dbReference type="SUPFAM" id="SSF46689">
    <property type="entry name" value="Homeodomain-like"/>
    <property type="match status" value="1"/>
</dbReference>
<comment type="caution">
    <text evidence="7">The sequence shown here is derived from an EMBL/GenBank/DDBJ whole genome shotgun (WGS) entry which is preliminary data.</text>
</comment>
<evidence type="ECO:0000313" key="8">
    <source>
        <dbReference type="Proteomes" id="UP000254958"/>
    </source>
</evidence>
<keyword evidence="3" id="KW-0804">Transcription</keyword>
<proteinExistence type="predicted"/>
<organism evidence="7 8">
    <name type="scientific">Gluconacetobacter liquefaciens</name>
    <name type="common">Acetobacter liquefaciens</name>
    <dbReference type="NCBI Taxonomy" id="89584"/>
    <lineage>
        <taxon>Bacteria</taxon>
        <taxon>Pseudomonadati</taxon>
        <taxon>Pseudomonadota</taxon>
        <taxon>Alphaproteobacteria</taxon>
        <taxon>Acetobacterales</taxon>
        <taxon>Acetobacteraceae</taxon>
        <taxon>Gluconacetobacter</taxon>
    </lineage>
</organism>
<dbReference type="PRINTS" id="PR00455">
    <property type="entry name" value="HTHTETR"/>
</dbReference>
<keyword evidence="2 4" id="KW-0238">DNA-binding</keyword>
<dbReference type="SUPFAM" id="SSF48498">
    <property type="entry name" value="Tetracyclin repressor-like, C-terminal domain"/>
    <property type="match status" value="1"/>
</dbReference>
<feature type="DNA-binding region" description="H-T-H motif" evidence="4">
    <location>
        <begin position="36"/>
        <end position="55"/>
    </location>
</feature>
<sequence length="199" mass="21959">MSIPPSPSPSRRPTAADRIRQSARDLFYRQGIRAVGVEEIVQNAGVTKPSLYRAFHSKDGLATAFLADYQDCFWDRIALVRAAHPEDPRAQLLAYFEGLAERSAAPDYRGCALTNAILDYPDRTHPVRQEAARLKHQVRDWLVERAHQMGATDPDQLADGLILLMEGAYVVGQAFPPPGPAARVGDCARLLIEAQCGPR</sequence>
<dbReference type="AlphaFoldDB" id="A0A370GAE4"/>
<feature type="domain" description="HTH tetR-type" evidence="5">
    <location>
        <begin position="13"/>
        <end position="73"/>
    </location>
</feature>
<keyword evidence="8" id="KW-1185">Reference proteome</keyword>
<dbReference type="Proteomes" id="UP000254958">
    <property type="component" value="Unassembled WGS sequence"/>
</dbReference>
<evidence type="ECO:0000313" key="6">
    <source>
        <dbReference type="EMBL" id="MBB2185367.1"/>
    </source>
</evidence>
<dbReference type="EMBL" id="JABEQI010000001">
    <property type="protein sequence ID" value="MBB2185367.1"/>
    <property type="molecule type" value="Genomic_DNA"/>
</dbReference>
<dbReference type="RefSeq" id="WP_114725820.1">
    <property type="nucleotide sequence ID" value="NZ_BJMI01000038.1"/>
</dbReference>
<reference evidence="7 8" key="1">
    <citation type="submission" date="2018-07" db="EMBL/GenBank/DDBJ databases">
        <title>Genomic Encyclopedia of Type Strains, Phase IV (KMG-IV): sequencing the most valuable type-strain genomes for metagenomic binning, comparative biology and taxonomic classification.</title>
        <authorList>
            <person name="Goeker M."/>
        </authorList>
    </citation>
    <scope>NUCLEOTIDE SEQUENCE [LARGE SCALE GENOMIC DNA]</scope>
    <source>
        <strain evidence="7 8">DSM 5603</strain>
    </source>
</reference>
<dbReference type="PROSITE" id="PS50977">
    <property type="entry name" value="HTH_TETR_2"/>
    <property type="match status" value="1"/>
</dbReference>
<reference evidence="6 9" key="2">
    <citation type="submission" date="2020-04" db="EMBL/GenBank/DDBJ databases">
        <title>Description of novel Gluconacetobacter.</title>
        <authorList>
            <person name="Sombolestani A."/>
        </authorList>
    </citation>
    <scope>NUCLEOTIDE SEQUENCE [LARGE SCALE GENOMIC DNA]</scope>
    <source>
        <strain evidence="6 9">LMG 1382</strain>
    </source>
</reference>
<dbReference type="InterPro" id="IPR009057">
    <property type="entry name" value="Homeodomain-like_sf"/>
</dbReference>
<protein>
    <submittedName>
        <fullName evidence="7">TetR family transcriptional regulator</fullName>
    </submittedName>
    <submittedName>
        <fullName evidence="6">TetR/AcrR family transcriptional regulator</fullName>
    </submittedName>
</protein>
<dbReference type="PANTHER" id="PTHR47506:SF1">
    <property type="entry name" value="HTH-TYPE TRANSCRIPTIONAL REGULATOR YJDC"/>
    <property type="match status" value="1"/>
</dbReference>
<dbReference type="Proteomes" id="UP000562982">
    <property type="component" value="Unassembled WGS sequence"/>
</dbReference>
<evidence type="ECO:0000313" key="9">
    <source>
        <dbReference type="Proteomes" id="UP000562982"/>
    </source>
</evidence>
<evidence type="ECO:0000313" key="7">
    <source>
        <dbReference type="EMBL" id="RDI40812.1"/>
    </source>
</evidence>
<dbReference type="Pfam" id="PF16925">
    <property type="entry name" value="TetR_C_13"/>
    <property type="match status" value="1"/>
</dbReference>